<dbReference type="PANTHER" id="PTHR11240">
    <property type="entry name" value="RIBONUCLEASE T2"/>
    <property type="match status" value="1"/>
</dbReference>
<keyword evidence="5" id="KW-0378">Hydrolase</keyword>
<dbReference type="PROSITE" id="PS00531">
    <property type="entry name" value="RNASE_T2_2"/>
    <property type="match status" value="1"/>
</dbReference>
<dbReference type="Gene3D" id="3.90.730.10">
    <property type="entry name" value="Ribonuclease T2-like"/>
    <property type="match status" value="1"/>
</dbReference>
<dbReference type="GO" id="GO:0006401">
    <property type="term" value="P:RNA catabolic process"/>
    <property type="evidence" value="ECO:0007669"/>
    <property type="project" value="TreeGrafter"/>
</dbReference>
<dbReference type="InterPro" id="IPR001568">
    <property type="entry name" value="RNase_T2-like"/>
</dbReference>
<name>W9R552_9ROSA</name>
<dbReference type="EMBL" id="KE344590">
    <property type="protein sequence ID" value="EXB69698.1"/>
    <property type="molecule type" value="Genomic_DNA"/>
</dbReference>
<evidence type="ECO:0000256" key="5">
    <source>
        <dbReference type="ARBA" id="ARBA00022801"/>
    </source>
</evidence>
<evidence type="ECO:0000256" key="8">
    <source>
        <dbReference type="RuleBase" id="RU004328"/>
    </source>
</evidence>
<dbReference type="Pfam" id="PF00445">
    <property type="entry name" value="Ribonuclease_T2"/>
    <property type="match status" value="1"/>
</dbReference>
<dbReference type="GO" id="GO:0003723">
    <property type="term" value="F:RNA binding"/>
    <property type="evidence" value="ECO:0007669"/>
    <property type="project" value="InterPro"/>
</dbReference>
<evidence type="ECO:0000256" key="3">
    <source>
        <dbReference type="ARBA" id="ARBA00022729"/>
    </source>
</evidence>
<dbReference type="GO" id="GO:0005576">
    <property type="term" value="C:extracellular region"/>
    <property type="evidence" value="ECO:0007669"/>
    <property type="project" value="TreeGrafter"/>
</dbReference>
<gene>
    <name evidence="9" type="ORF">L484_002153</name>
</gene>
<keyword evidence="10" id="KW-1185">Reference proteome</keyword>
<comment type="similarity">
    <text evidence="1 8">Belongs to the RNase T2 family.</text>
</comment>
<proteinExistence type="inferred from homology"/>
<keyword evidence="3" id="KW-0732">Signal</keyword>
<evidence type="ECO:0000313" key="9">
    <source>
        <dbReference type="EMBL" id="EXB69698.1"/>
    </source>
</evidence>
<evidence type="ECO:0000256" key="4">
    <source>
        <dbReference type="ARBA" id="ARBA00022759"/>
    </source>
</evidence>
<evidence type="ECO:0000256" key="6">
    <source>
        <dbReference type="ARBA" id="ARBA00023180"/>
    </source>
</evidence>
<accession>W9R552</accession>
<dbReference type="GO" id="GO:0016787">
    <property type="term" value="F:hydrolase activity"/>
    <property type="evidence" value="ECO:0007669"/>
    <property type="project" value="UniProtKB-KW"/>
</dbReference>
<sequence length="141" mass="16381">MTNEEFWKHEWEKHGNCSVSVLPQKKYFNANLLLKDKTKILETLKYAGITPDDKKHSLRLIQKTLRDEVKFTPLIKCNTNGPDPTPELYEIYFCVDPKGEKFIDCPPDAVKNFKTGCGDGKPDIKFPIYKRHDHVLNDIDE</sequence>
<dbReference type="PANTHER" id="PTHR11240:SF75">
    <property type="entry name" value="RIBONUCLEASE 3"/>
    <property type="match status" value="1"/>
</dbReference>
<dbReference type="eggNOG" id="KOG1642">
    <property type="taxonomic scope" value="Eukaryota"/>
</dbReference>
<dbReference type="InterPro" id="IPR033130">
    <property type="entry name" value="RNase_T2_His_AS_2"/>
</dbReference>
<keyword evidence="2" id="KW-0540">Nuclease</keyword>
<dbReference type="GO" id="GO:0033897">
    <property type="term" value="F:ribonuclease T2 activity"/>
    <property type="evidence" value="ECO:0007669"/>
    <property type="project" value="InterPro"/>
</dbReference>
<keyword evidence="4" id="KW-0255">Endonuclease</keyword>
<organism evidence="9 10">
    <name type="scientific">Morus notabilis</name>
    <dbReference type="NCBI Taxonomy" id="981085"/>
    <lineage>
        <taxon>Eukaryota</taxon>
        <taxon>Viridiplantae</taxon>
        <taxon>Streptophyta</taxon>
        <taxon>Embryophyta</taxon>
        <taxon>Tracheophyta</taxon>
        <taxon>Spermatophyta</taxon>
        <taxon>Magnoliopsida</taxon>
        <taxon>eudicotyledons</taxon>
        <taxon>Gunneridae</taxon>
        <taxon>Pentapetalae</taxon>
        <taxon>rosids</taxon>
        <taxon>fabids</taxon>
        <taxon>Rosales</taxon>
        <taxon>Moraceae</taxon>
        <taxon>Moreae</taxon>
        <taxon>Morus</taxon>
    </lineage>
</organism>
<dbReference type="Proteomes" id="UP000030645">
    <property type="component" value="Unassembled WGS sequence"/>
</dbReference>
<keyword evidence="7" id="KW-0456">Lyase</keyword>
<evidence type="ECO:0000256" key="7">
    <source>
        <dbReference type="ARBA" id="ARBA00023239"/>
    </source>
</evidence>
<evidence type="ECO:0000256" key="2">
    <source>
        <dbReference type="ARBA" id="ARBA00022722"/>
    </source>
</evidence>
<dbReference type="KEGG" id="mnt:21385733"/>
<evidence type="ECO:0000256" key="1">
    <source>
        <dbReference type="ARBA" id="ARBA00007469"/>
    </source>
</evidence>
<reference evidence="10" key="1">
    <citation type="submission" date="2013-01" db="EMBL/GenBank/DDBJ databases">
        <title>Draft Genome Sequence of a Mulberry Tree, Morus notabilis C.K. Schneid.</title>
        <authorList>
            <person name="He N."/>
            <person name="Zhao S."/>
        </authorList>
    </citation>
    <scope>NUCLEOTIDE SEQUENCE</scope>
</reference>
<dbReference type="AlphaFoldDB" id="W9R552"/>
<dbReference type="InterPro" id="IPR036430">
    <property type="entry name" value="RNase_T2-like_sf"/>
</dbReference>
<protein>
    <submittedName>
        <fullName evidence="9">Ribonuclease 1</fullName>
    </submittedName>
</protein>
<dbReference type="OrthoDB" id="991564at2759"/>
<keyword evidence="6" id="KW-0325">Glycoprotein</keyword>
<dbReference type="SUPFAM" id="SSF55895">
    <property type="entry name" value="Ribonuclease Rh-like"/>
    <property type="match status" value="1"/>
</dbReference>
<evidence type="ECO:0000313" key="10">
    <source>
        <dbReference type="Proteomes" id="UP000030645"/>
    </source>
</evidence>